<dbReference type="OrthoDB" id="1853779at2"/>
<evidence type="ECO:0000313" key="4">
    <source>
        <dbReference type="Proteomes" id="UP000321793"/>
    </source>
</evidence>
<evidence type="ECO:0000256" key="1">
    <source>
        <dbReference type="ARBA" id="ARBA00022679"/>
    </source>
</evidence>
<dbReference type="GO" id="GO:0008168">
    <property type="term" value="F:methyltransferase activity"/>
    <property type="evidence" value="ECO:0007669"/>
    <property type="project" value="UniProtKB-KW"/>
</dbReference>
<dbReference type="CDD" id="cd02440">
    <property type="entry name" value="AdoMet_MTases"/>
    <property type="match status" value="1"/>
</dbReference>
<evidence type="ECO:0000313" key="3">
    <source>
        <dbReference type="EMBL" id="GEQ14384.1"/>
    </source>
</evidence>
<reference evidence="3 4" key="1">
    <citation type="submission" date="2019-07" db="EMBL/GenBank/DDBJ databases">
        <title>Whole genome shotgun sequence of Knoellia locipacati NBRC 109775.</title>
        <authorList>
            <person name="Hosoyama A."/>
            <person name="Uohara A."/>
            <person name="Ohji S."/>
            <person name="Ichikawa N."/>
        </authorList>
    </citation>
    <scope>NUCLEOTIDE SEQUENCE [LARGE SCALE GENOMIC DNA]</scope>
    <source>
        <strain evidence="3 4">NBRC 109775</strain>
    </source>
</reference>
<dbReference type="RefSeq" id="WP_147065492.1">
    <property type="nucleotide sequence ID" value="NZ_BAABDN010000002.1"/>
</dbReference>
<dbReference type="PANTHER" id="PTHR43861">
    <property type="entry name" value="TRANS-ACONITATE 2-METHYLTRANSFERASE-RELATED"/>
    <property type="match status" value="1"/>
</dbReference>
<dbReference type="SUPFAM" id="SSF53335">
    <property type="entry name" value="S-adenosyl-L-methionine-dependent methyltransferases"/>
    <property type="match status" value="1"/>
</dbReference>
<feature type="domain" description="Methyltransferase" evidence="2">
    <location>
        <begin position="69"/>
        <end position="162"/>
    </location>
</feature>
<dbReference type="AlphaFoldDB" id="A0A512T2I8"/>
<gene>
    <name evidence="3" type="ORF">KLO01_24310</name>
</gene>
<protein>
    <submittedName>
        <fullName evidence="3">Type 11 methyltransferase</fullName>
    </submittedName>
</protein>
<sequence>MKLDDLRRNWDGLGRTDPLWAILAYPERHRGGWEGHEDDFFATGRQAVDEVMAMLGRVGATPAAMHRAMDFGCGAGRLTQGLAGHFERADGVDIAASMVELARRHNRAGDRVEYHLNEAPDLALFGDDTFDFLLSIIVLQHIPNDLKTGYLEEFVRVLRPGGVAAFTVPSHGDLSIEGIVRRLPNSWQNVYRRRRYGYDDVMEFHPLKRSRVEAALRAAGAEVVHVEREHMAGPRYTSFMYVVRKPAAPVAEL</sequence>
<comment type="caution">
    <text evidence="3">The sequence shown here is derived from an EMBL/GenBank/DDBJ whole genome shotgun (WGS) entry which is preliminary data.</text>
</comment>
<dbReference type="EMBL" id="BKBA01000009">
    <property type="protein sequence ID" value="GEQ14384.1"/>
    <property type="molecule type" value="Genomic_DNA"/>
</dbReference>
<keyword evidence="1 3" id="KW-0808">Transferase</keyword>
<dbReference type="Proteomes" id="UP000321793">
    <property type="component" value="Unassembled WGS sequence"/>
</dbReference>
<proteinExistence type="predicted"/>
<organism evidence="3 4">
    <name type="scientific">Knoellia locipacati</name>
    <dbReference type="NCBI Taxonomy" id="882824"/>
    <lineage>
        <taxon>Bacteria</taxon>
        <taxon>Bacillati</taxon>
        <taxon>Actinomycetota</taxon>
        <taxon>Actinomycetes</taxon>
        <taxon>Micrococcales</taxon>
        <taxon>Intrasporangiaceae</taxon>
        <taxon>Knoellia</taxon>
    </lineage>
</organism>
<dbReference type="Pfam" id="PF13649">
    <property type="entry name" value="Methyltransf_25"/>
    <property type="match status" value="1"/>
</dbReference>
<evidence type="ECO:0000259" key="2">
    <source>
        <dbReference type="Pfam" id="PF13649"/>
    </source>
</evidence>
<dbReference type="InterPro" id="IPR029063">
    <property type="entry name" value="SAM-dependent_MTases_sf"/>
</dbReference>
<dbReference type="InterPro" id="IPR041698">
    <property type="entry name" value="Methyltransf_25"/>
</dbReference>
<accession>A0A512T2I8</accession>
<keyword evidence="4" id="KW-1185">Reference proteome</keyword>
<name>A0A512T2I8_9MICO</name>
<dbReference type="GO" id="GO:0032259">
    <property type="term" value="P:methylation"/>
    <property type="evidence" value="ECO:0007669"/>
    <property type="project" value="UniProtKB-KW"/>
</dbReference>
<keyword evidence="3" id="KW-0489">Methyltransferase</keyword>
<dbReference type="Gene3D" id="3.40.50.150">
    <property type="entry name" value="Vaccinia Virus protein VP39"/>
    <property type="match status" value="1"/>
</dbReference>